<evidence type="ECO:0000256" key="6">
    <source>
        <dbReference type="SAM" id="MobiDB-lite"/>
    </source>
</evidence>
<evidence type="ECO:0000256" key="2">
    <source>
        <dbReference type="ARBA" id="ARBA00006262"/>
    </source>
</evidence>
<sequence>MKPFEGINEDAKGRLECYKDDWTKGFKSGFRIFAPTFYIFFASAIPVIAFGEQLSKETEGSLSAVEALISTGVCGIIHSVFGGQPLLIVGVAEPTIIMYHIMYQFCASKPGLGAHLFLPWAAWVCVWTAFFLIVLAMFNACNVLSRFTRICEELFGMLITVLFVQQAVKGVLFEFLPAEDEDPNSEDSKFQWRYINGLLAVIFAFGLLLTAKKSRTARQWQYGTGWQRALVADYGVPLMVVFWTALSFTKPRKVPSHIPRRLFCPLPWQSESLYHWTVVKDMGKVPLGYILVAIIPALMVAALYFFDHSVASKMAQQKEYNLQKPSAYHYDIFLLGIMTLVCGLLGLPPSNGVLPQSPMHTKSLAVLNRQMLRKKVEKKAKEVLSKQGSKSELFGKMQAVIIEMKAEPNYKEMEQLKKAVMKSDDEKEGGDNLESFDIKKIEEHLPVRVNEQRLSNFLQSLMVGLSVLMVPIIKAIPTSVLWGYFAFMAIDSLPGNQFWERMKLLFIPRNRRYKILEGPHACFVEMVPFKVTALFTALQILYFLLCYGMTWIPTGGILFPLPFFFLIIIREYLLPKIFKAQHLHELDASEYEEVAGDPTVSQMIPLMMDNEPCNTDDEDDKLGLSAEILDEMTTHRGELKHRTLTRGGDRDSFKYRHGHEPHHSHHHSQFERAFDYY</sequence>
<dbReference type="Proteomes" id="UP001341840">
    <property type="component" value="Unassembled WGS sequence"/>
</dbReference>
<dbReference type="PANTHER" id="PTHR11453:SF131">
    <property type="entry name" value="BORON TRANSPORTER 7-RELATED"/>
    <property type="match status" value="1"/>
</dbReference>
<protein>
    <submittedName>
        <fullName evidence="9">Boron transporter 7</fullName>
    </submittedName>
</protein>
<name>A0ABU6RDG3_9FABA</name>
<dbReference type="InterPro" id="IPR003020">
    <property type="entry name" value="HCO3_transpt_euk"/>
</dbReference>
<feature type="transmembrane region" description="Helical" evidence="7">
    <location>
        <begin position="287"/>
        <end position="306"/>
    </location>
</feature>
<feature type="domain" description="Bicarbonate transporter-like transmembrane" evidence="8">
    <location>
        <begin position="447"/>
        <end position="589"/>
    </location>
</feature>
<feature type="compositionally biased region" description="Basic and acidic residues" evidence="6">
    <location>
        <begin position="645"/>
        <end position="654"/>
    </location>
</feature>
<keyword evidence="10" id="KW-1185">Reference proteome</keyword>
<feature type="domain" description="Bicarbonate transporter-like transmembrane" evidence="8">
    <location>
        <begin position="197"/>
        <end position="371"/>
    </location>
</feature>
<dbReference type="EMBL" id="JASCZI010030362">
    <property type="protein sequence ID" value="MED6121823.1"/>
    <property type="molecule type" value="Genomic_DNA"/>
</dbReference>
<dbReference type="Gene3D" id="1.10.287.570">
    <property type="entry name" value="Helical hairpin bin"/>
    <property type="match status" value="1"/>
</dbReference>
<evidence type="ECO:0000256" key="7">
    <source>
        <dbReference type="SAM" id="Phobius"/>
    </source>
</evidence>
<dbReference type="InterPro" id="IPR011531">
    <property type="entry name" value="HCO3_transpt-like_TM_dom"/>
</dbReference>
<dbReference type="Pfam" id="PF00955">
    <property type="entry name" value="HCO3_cotransp"/>
    <property type="match status" value="3"/>
</dbReference>
<evidence type="ECO:0000256" key="5">
    <source>
        <dbReference type="ARBA" id="ARBA00023136"/>
    </source>
</evidence>
<evidence type="ECO:0000256" key="3">
    <source>
        <dbReference type="ARBA" id="ARBA00022692"/>
    </source>
</evidence>
<feature type="transmembrane region" description="Helical" evidence="7">
    <location>
        <begin position="192"/>
        <end position="211"/>
    </location>
</feature>
<comment type="similarity">
    <text evidence="2">Belongs to the anion exchanger (TC 2.A.31.3) family.</text>
</comment>
<gene>
    <name evidence="9" type="primary">BOR7_1</name>
    <name evidence="9" type="ORF">PIB30_033746</name>
</gene>
<evidence type="ECO:0000313" key="9">
    <source>
        <dbReference type="EMBL" id="MED6121823.1"/>
    </source>
</evidence>
<comment type="caution">
    <text evidence="9">The sequence shown here is derived from an EMBL/GenBank/DDBJ whole genome shotgun (WGS) entry which is preliminary data.</text>
</comment>
<feature type="region of interest" description="Disordered" evidence="6">
    <location>
        <begin position="645"/>
        <end position="669"/>
    </location>
</feature>
<feature type="transmembrane region" description="Helical" evidence="7">
    <location>
        <begin position="551"/>
        <end position="569"/>
    </location>
</feature>
<feature type="transmembrane region" description="Helical" evidence="7">
    <location>
        <begin position="327"/>
        <end position="347"/>
    </location>
</feature>
<keyword evidence="3 7" id="KW-0812">Transmembrane</keyword>
<feature type="transmembrane region" description="Helical" evidence="7">
    <location>
        <begin position="32"/>
        <end position="50"/>
    </location>
</feature>
<dbReference type="PANTHER" id="PTHR11453">
    <property type="entry name" value="ANION EXCHANGE PROTEIN"/>
    <property type="match status" value="1"/>
</dbReference>
<feature type="transmembrane region" description="Helical" evidence="7">
    <location>
        <begin position="62"/>
        <end position="81"/>
    </location>
</feature>
<feature type="compositionally biased region" description="Basic residues" evidence="6">
    <location>
        <begin position="655"/>
        <end position="667"/>
    </location>
</feature>
<evidence type="ECO:0000259" key="8">
    <source>
        <dbReference type="Pfam" id="PF00955"/>
    </source>
</evidence>
<feature type="transmembrane region" description="Helical" evidence="7">
    <location>
        <begin position="120"/>
        <end position="142"/>
    </location>
</feature>
<evidence type="ECO:0000313" key="10">
    <source>
        <dbReference type="Proteomes" id="UP001341840"/>
    </source>
</evidence>
<comment type="subcellular location">
    <subcellularLocation>
        <location evidence="1">Membrane</location>
        <topology evidence="1">Multi-pass membrane protein</topology>
    </subcellularLocation>
</comment>
<organism evidence="9 10">
    <name type="scientific">Stylosanthes scabra</name>
    <dbReference type="NCBI Taxonomy" id="79078"/>
    <lineage>
        <taxon>Eukaryota</taxon>
        <taxon>Viridiplantae</taxon>
        <taxon>Streptophyta</taxon>
        <taxon>Embryophyta</taxon>
        <taxon>Tracheophyta</taxon>
        <taxon>Spermatophyta</taxon>
        <taxon>Magnoliopsida</taxon>
        <taxon>eudicotyledons</taxon>
        <taxon>Gunneridae</taxon>
        <taxon>Pentapetalae</taxon>
        <taxon>rosids</taxon>
        <taxon>fabids</taxon>
        <taxon>Fabales</taxon>
        <taxon>Fabaceae</taxon>
        <taxon>Papilionoideae</taxon>
        <taxon>50 kb inversion clade</taxon>
        <taxon>dalbergioids sensu lato</taxon>
        <taxon>Dalbergieae</taxon>
        <taxon>Pterocarpus clade</taxon>
        <taxon>Stylosanthes</taxon>
    </lineage>
</organism>
<proteinExistence type="inferred from homology"/>
<feature type="transmembrane region" description="Helical" evidence="7">
    <location>
        <begin position="231"/>
        <end position="249"/>
    </location>
</feature>
<keyword evidence="4 7" id="KW-1133">Transmembrane helix</keyword>
<feature type="domain" description="Bicarbonate transporter-like transmembrane" evidence="8">
    <location>
        <begin position="3"/>
        <end position="172"/>
    </location>
</feature>
<accession>A0ABU6RDG3</accession>
<evidence type="ECO:0000256" key="1">
    <source>
        <dbReference type="ARBA" id="ARBA00004141"/>
    </source>
</evidence>
<reference evidence="9 10" key="1">
    <citation type="journal article" date="2023" name="Plants (Basel)">
        <title>Bridging the Gap: Combining Genomics and Transcriptomics Approaches to Understand Stylosanthes scabra, an Orphan Legume from the Brazilian Caatinga.</title>
        <authorList>
            <person name="Ferreira-Neto J.R.C."/>
            <person name="da Silva M.D."/>
            <person name="Binneck E."/>
            <person name="de Melo N.F."/>
            <person name="da Silva R.H."/>
            <person name="de Melo A.L.T.M."/>
            <person name="Pandolfi V."/>
            <person name="Bustamante F.O."/>
            <person name="Brasileiro-Vidal A.C."/>
            <person name="Benko-Iseppon A.M."/>
        </authorList>
    </citation>
    <scope>NUCLEOTIDE SEQUENCE [LARGE SCALE GENOMIC DNA]</scope>
    <source>
        <tissue evidence="9">Leaves</tissue>
    </source>
</reference>
<feature type="transmembrane region" description="Helical" evidence="7">
    <location>
        <begin position="154"/>
        <end position="172"/>
    </location>
</feature>
<keyword evidence="5 7" id="KW-0472">Membrane</keyword>
<evidence type="ECO:0000256" key="4">
    <source>
        <dbReference type="ARBA" id="ARBA00022989"/>
    </source>
</evidence>
<feature type="transmembrane region" description="Helical" evidence="7">
    <location>
        <begin position="457"/>
        <end position="476"/>
    </location>
</feature>
<feature type="transmembrane region" description="Helical" evidence="7">
    <location>
        <begin position="520"/>
        <end position="545"/>
    </location>
</feature>